<sequence length="67" mass="7459">MALTGLANFSGHTKGVLYPRSGLYFQGLMSLCASVVHVLFLTSVELNIHLFKSVDVQMHFWSSFVPQ</sequence>
<keyword evidence="1" id="KW-1133">Transmembrane helix</keyword>
<name>A0A5N6T8H7_ASPPS</name>
<evidence type="ECO:0000313" key="3">
    <source>
        <dbReference type="Proteomes" id="UP000325672"/>
    </source>
</evidence>
<keyword evidence="1" id="KW-0812">Transmembrane</keyword>
<protein>
    <submittedName>
        <fullName evidence="2">Uncharacterized protein</fullName>
    </submittedName>
</protein>
<dbReference type="EMBL" id="ML743554">
    <property type="protein sequence ID" value="KAE8142580.1"/>
    <property type="molecule type" value="Genomic_DNA"/>
</dbReference>
<dbReference type="Proteomes" id="UP000325672">
    <property type="component" value="Unassembled WGS sequence"/>
</dbReference>
<feature type="transmembrane region" description="Helical" evidence="1">
    <location>
        <begin position="23"/>
        <end position="42"/>
    </location>
</feature>
<proteinExistence type="predicted"/>
<dbReference type="AlphaFoldDB" id="A0A5N6T8H7"/>
<evidence type="ECO:0000256" key="1">
    <source>
        <dbReference type="SAM" id="Phobius"/>
    </source>
</evidence>
<keyword evidence="1" id="KW-0472">Membrane</keyword>
<dbReference type="GeneID" id="43637521"/>
<evidence type="ECO:0000313" key="2">
    <source>
        <dbReference type="EMBL" id="KAE8142580.1"/>
    </source>
</evidence>
<organism evidence="2 3">
    <name type="scientific">Aspergillus pseudotamarii</name>
    <dbReference type="NCBI Taxonomy" id="132259"/>
    <lineage>
        <taxon>Eukaryota</taxon>
        <taxon>Fungi</taxon>
        <taxon>Dikarya</taxon>
        <taxon>Ascomycota</taxon>
        <taxon>Pezizomycotina</taxon>
        <taxon>Eurotiomycetes</taxon>
        <taxon>Eurotiomycetidae</taxon>
        <taxon>Eurotiales</taxon>
        <taxon>Aspergillaceae</taxon>
        <taxon>Aspergillus</taxon>
        <taxon>Aspergillus subgen. Circumdati</taxon>
    </lineage>
</organism>
<dbReference type="RefSeq" id="XP_031918643.1">
    <property type="nucleotide sequence ID" value="XM_032053311.1"/>
</dbReference>
<reference evidence="2 3" key="1">
    <citation type="submission" date="2019-04" db="EMBL/GenBank/DDBJ databases">
        <title>Friends and foes A comparative genomics study of 23 Aspergillus species from section Flavi.</title>
        <authorList>
            <consortium name="DOE Joint Genome Institute"/>
            <person name="Kjaerbolling I."/>
            <person name="Vesth T."/>
            <person name="Frisvad J.C."/>
            <person name="Nybo J.L."/>
            <person name="Theobald S."/>
            <person name="Kildgaard S."/>
            <person name="Isbrandt T."/>
            <person name="Kuo A."/>
            <person name="Sato A."/>
            <person name="Lyhne E.K."/>
            <person name="Kogle M.E."/>
            <person name="Wiebenga A."/>
            <person name="Kun R.S."/>
            <person name="Lubbers R.J."/>
            <person name="Makela M.R."/>
            <person name="Barry K."/>
            <person name="Chovatia M."/>
            <person name="Clum A."/>
            <person name="Daum C."/>
            <person name="Haridas S."/>
            <person name="He G."/>
            <person name="LaButti K."/>
            <person name="Lipzen A."/>
            <person name="Mondo S."/>
            <person name="Riley R."/>
            <person name="Salamov A."/>
            <person name="Simmons B.A."/>
            <person name="Magnuson J.K."/>
            <person name="Henrissat B."/>
            <person name="Mortensen U.H."/>
            <person name="Larsen T.O."/>
            <person name="Devries R.P."/>
            <person name="Grigoriev I.V."/>
            <person name="Machida M."/>
            <person name="Baker S.E."/>
            <person name="Andersen M.R."/>
        </authorList>
    </citation>
    <scope>NUCLEOTIDE SEQUENCE [LARGE SCALE GENOMIC DNA]</scope>
    <source>
        <strain evidence="2 3">CBS 117625</strain>
    </source>
</reference>
<keyword evidence="3" id="KW-1185">Reference proteome</keyword>
<accession>A0A5N6T8H7</accession>
<gene>
    <name evidence="2" type="ORF">BDV38DRAFT_235171</name>
</gene>